<evidence type="ECO:0000313" key="1">
    <source>
        <dbReference type="EMBL" id="TVU17020.1"/>
    </source>
</evidence>
<protein>
    <submittedName>
        <fullName evidence="1">Uncharacterized protein</fullName>
    </submittedName>
</protein>
<sequence length="60" mass="6820">MRLTALHSGEIGAVYSMMVLKKEQRILQLPHATRLPAVDRHFDKGHKHYNAVVREGPEVS</sequence>
<name>A0A5J9U0D1_9POAL</name>
<reference evidence="1 2" key="1">
    <citation type="journal article" date="2019" name="Sci. Rep.">
        <title>A high-quality genome of Eragrostis curvula grass provides insights into Poaceae evolution and supports new strategies to enhance forage quality.</title>
        <authorList>
            <person name="Carballo J."/>
            <person name="Santos B.A.C.M."/>
            <person name="Zappacosta D."/>
            <person name="Garbus I."/>
            <person name="Selva J.P."/>
            <person name="Gallo C.A."/>
            <person name="Diaz A."/>
            <person name="Albertini E."/>
            <person name="Caccamo M."/>
            <person name="Echenique V."/>
        </authorList>
    </citation>
    <scope>NUCLEOTIDE SEQUENCE [LARGE SCALE GENOMIC DNA]</scope>
    <source>
        <strain evidence="2">cv. Victoria</strain>
        <tissue evidence="1">Leaf</tissue>
    </source>
</reference>
<evidence type="ECO:0000313" key="2">
    <source>
        <dbReference type="Proteomes" id="UP000324897"/>
    </source>
</evidence>
<comment type="caution">
    <text evidence="1">The sequence shown here is derived from an EMBL/GenBank/DDBJ whole genome shotgun (WGS) entry which is preliminary data.</text>
</comment>
<proteinExistence type="predicted"/>
<dbReference type="EMBL" id="RWGY01000029">
    <property type="protein sequence ID" value="TVU17020.1"/>
    <property type="molecule type" value="Genomic_DNA"/>
</dbReference>
<organism evidence="1 2">
    <name type="scientific">Eragrostis curvula</name>
    <name type="common">weeping love grass</name>
    <dbReference type="NCBI Taxonomy" id="38414"/>
    <lineage>
        <taxon>Eukaryota</taxon>
        <taxon>Viridiplantae</taxon>
        <taxon>Streptophyta</taxon>
        <taxon>Embryophyta</taxon>
        <taxon>Tracheophyta</taxon>
        <taxon>Spermatophyta</taxon>
        <taxon>Magnoliopsida</taxon>
        <taxon>Liliopsida</taxon>
        <taxon>Poales</taxon>
        <taxon>Poaceae</taxon>
        <taxon>PACMAD clade</taxon>
        <taxon>Chloridoideae</taxon>
        <taxon>Eragrostideae</taxon>
        <taxon>Eragrostidinae</taxon>
        <taxon>Eragrostis</taxon>
    </lineage>
</organism>
<accession>A0A5J9U0D1</accession>
<dbReference type="Gramene" id="TVU17020">
    <property type="protein sequence ID" value="TVU17020"/>
    <property type="gene ID" value="EJB05_33027"/>
</dbReference>
<dbReference type="Proteomes" id="UP000324897">
    <property type="component" value="Chromosome 7"/>
</dbReference>
<gene>
    <name evidence="1" type="ORF">EJB05_33027</name>
</gene>
<dbReference type="AlphaFoldDB" id="A0A5J9U0D1"/>
<keyword evidence="2" id="KW-1185">Reference proteome</keyword>